<dbReference type="GO" id="GO:0005777">
    <property type="term" value="C:peroxisome"/>
    <property type="evidence" value="ECO:0007669"/>
    <property type="project" value="UniProtKB-SubCell"/>
</dbReference>
<dbReference type="AlphaFoldDB" id="A0A8I3WUA2"/>
<keyword evidence="7" id="KW-0963">Cytoplasm</keyword>
<dbReference type="SUPFAM" id="SSF47473">
    <property type="entry name" value="EF-hand"/>
    <property type="match status" value="1"/>
</dbReference>
<evidence type="ECO:0000256" key="11">
    <source>
        <dbReference type="ARBA" id="ARBA00023065"/>
    </source>
</evidence>
<evidence type="ECO:0000256" key="15">
    <source>
        <dbReference type="SAM" id="MobiDB-lite"/>
    </source>
</evidence>
<sequence length="231" mass="26982">MGSRAFDVIAEVIVLILFLLLLEPVSLLQAGIEDSEEKEIEMSQLRRRSGALERINPQSKVSSEERQVLFRCFKNGCRSGVFGRETFQVIYRSFMPQGDTNTYHCHFLFEAFENDFLGKIQLQNFLKVLEVLARATRQEKLQWKFHTYRVNKKDGYLSKEELLDIMKIVGDLEKKCTYKVRVQDQPGQHGETSLQKHTKNTDSLRKMDEDIETDQKDNNIINAMWIFSHVI</sequence>
<keyword evidence="5" id="KW-0813">Transport</keyword>
<feature type="domain" description="EF-hand" evidence="17">
    <location>
        <begin position="153"/>
        <end position="172"/>
    </location>
</feature>
<dbReference type="GO" id="GO:0015459">
    <property type="term" value="F:potassium channel regulator activity"/>
    <property type="evidence" value="ECO:0007669"/>
    <property type="project" value="TreeGrafter"/>
</dbReference>
<dbReference type="InterPro" id="IPR011992">
    <property type="entry name" value="EF-hand-dom_pair"/>
</dbReference>
<evidence type="ECO:0000256" key="8">
    <source>
        <dbReference type="ARBA" id="ARBA00022553"/>
    </source>
</evidence>
<keyword evidence="8" id="KW-0597">Phosphoprotein</keyword>
<feature type="chain" id="PRO_5035164579" description="Kv channel-interacting protein 4" evidence="16">
    <location>
        <begin position="31"/>
        <end position="231"/>
    </location>
</feature>
<evidence type="ECO:0000313" key="19">
    <source>
        <dbReference type="Proteomes" id="UP000008225"/>
    </source>
</evidence>
<evidence type="ECO:0000256" key="2">
    <source>
        <dbReference type="ARBA" id="ARBA00004275"/>
    </source>
</evidence>
<keyword evidence="10" id="KW-0677">Repeat</keyword>
<reference evidence="18 19" key="1">
    <citation type="submission" date="2009-03" db="EMBL/GenBank/DDBJ databases">
        <authorList>
            <person name="Warren W."/>
            <person name="Ye L."/>
            <person name="Minx P."/>
            <person name="Worley K."/>
            <person name="Gibbs R."/>
            <person name="Wilson R.K."/>
        </authorList>
    </citation>
    <scope>NUCLEOTIDE SEQUENCE [LARGE SCALE GENOMIC DNA]</scope>
</reference>
<evidence type="ECO:0000256" key="1">
    <source>
        <dbReference type="ARBA" id="ARBA00004202"/>
    </source>
</evidence>
<dbReference type="GO" id="GO:1901379">
    <property type="term" value="P:regulation of potassium ion transmembrane transport"/>
    <property type="evidence" value="ECO:0007669"/>
    <property type="project" value="TreeGrafter"/>
</dbReference>
<dbReference type="PRINTS" id="PR00450">
    <property type="entry name" value="RECOVERIN"/>
</dbReference>
<keyword evidence="6" id="KW-1003">Cell membrane</keyword>
<evidence type="ECO:0000256" key="13">
    <source>
        <dbReference type="ARBA" id="ARBA00023140"/>
    </source>
</evidence>
<feature type="region of interest" description="Disordered" evidence="15">
    <location>
        <begin position="184"/>
        <end position="203"/>
    </location>
</feature>
<evidence type="ECO:0000256" key="16">
    <source>
        <dbReference type="SAM" id="SignalP"/>
    </source>
</evidence>
<comment type="similarity">
    <text evidence="4">Belongs to the recoverin family.</text>
</comment>
<reference evidence="18" key="2">
    <citation type="submission" date="2025-08" db="UniProtKB">
        <authorList>
            <consortium name="Ensembl"/>
        </authorList>
    </citation>
    <scope>IDENTIFICATION</scope>
</reference>
<dbReference type="PANTHER" id="PTHR23055">
    <property type="entry name" value="CALCIUM BINDING PROTEINS"/>
    <property type="match status" value="1"/>
</dbReference>
<dbReference type="InterPro" id="IPR028846">
    <property type="entry name" value="Recoverin"/>
</dbReference>
<evidence type="ECO:0000256" key="9">
    <source>
        <dbReference type="ARBA" id="ARBA00022723"/>
    </source>
</evidence>
<evidence type="ECO:0000256" key="10">
    <source>
        <dbReference type="ARBA" id="ARBA00022737"/>
    </source>
</evidence>
<keyword evidence="16" id="KW-0732">Signal</keyword>
<dbReference type="GO" id="GO:0008076">
    <property type="term" value="C:voltage-gated potassium channel complex"/>
    <property type="evidence" value="ECO:0007669"/>
    <property type="project" value="TreeGrafter"/>
</dbReference>
<name>A0A8I3WUA2_CALJA</name>
<keyword evidence="19" id="KW-1185">Reference proteome</keyword>
<evidence type="ECO:0000256" key="3">
    <source>
        <dbReference type="ARBA" id="ARBA00004496"/>
    </source>
</evidence>
<evidence type="ECO:0000256" key="12">
    <source>
        <dbReference type="ARBA" id="ARBA00023136"/>
    </source>
</evidence>
<evidence type="ECO:0000256" key="4">
    <source>
        <dbReference type="ARBA" id="ARBA00006049"/>
    </source>
</evidence>
<evidence type="ECO:0000256" key="5">
    <source>
        <dbReference type="ARBA" id="ARBA00022448"/>
    </source>
</evidence>
<dbReference type="PANTHER" id="PTHR23055:SF30">
    <property type="entry name" value="KV CHANNEL-INTERACTING PROTEIN 4"/>
    <property type="match status" value="1"/>
</dbReference>
<comment type="subcellular location">
    <subcellularLocation>
        <location evidence="1">Cell membrane</location>
        <topology evidence="1">Peripheral membrane protein</topology>
    </subcellularLocation>
    <subcellularLocation>
        <location evidence="3">Cytoplasm</location>
    </subcellularLocation>
    <subcellularLocation>
        <location evidence="2">Peroxisome</location>
    </subcellularLocation>
</comment>
<dbReference type="Gene3D" id="1.10.238.10">
    <property type="entry name" value="EF-hand"/>
    <property type="match status" value="1"/>
</dbReference>
<dbReference type="Proteomes" id="UP000008225">
    <property type="component" value="Chromosome 3"/>
</dbReference>
<keyword evidence="13" id="KW-0576">Peroxisome</keyword>
<dbReference type="GO" id="GO:0006811">
    <property type="term" value="P:monoatomic ion transport"/>
    <property type="evidence" value="ECO:0007669"/>
    <property type="project" value="UniProtKB-KW"/>
</dbReference>
<evidence type="ECO:0000313" key="18">
    <source>
        <dbReference type="Ensembl" id="ENSCJAP00000087077.1"/>
    </source>
</evidence>
<keyword evidence="12" id="KW-0472">Membrane</keyword>
<feature type="signal peptide" evidence="16">
    <location>
        <begin position="1"/>
        <end position="30"/>
    </location>
</feature>
<keyword evidence="9" id="KW-0479">Metal-binding</keyword>
<evidence type="ECO:0000256" key="14">
    <source>
        <dbReference type="ARBA" id="ARBA00040738"/>
    </source>
</evidence>
<proteinExistence type="inferred from homology"/>
<reference evidence="18" key="3">
    <citation type="submission" date="2025-09" db="UniProtKB">
        <authorList>
            <consortium name="Ensembl"/>
        </authorList>
    </citation>
    <scope>IDENTIFICATION</scope>
</reference>
<evidence type="ECO:0000256" key="6">
    <source>
        <dbReference type="ARBA" id="ARBA00022475"/>
    </source>
</evidence>
<accession>A0A8I3WUA2</accession>
<dbReference type="Ensembl" id="ENSCJAT00000131338.1">
    <property type="protein sequence ID" value="ENSCJAP00000087077.1"/>
    <property type="gene ID" value="ENSCJAG00000080968.1"/>
</dbReference>
<organism evidence="18 19">
    <name type="scientific">Callithrix jacchus</name>
    <name type="common">White-tufted-ear marmoset</name>
    <name type="synonym">Simia Jacchus</name>
    <dbReference type="NCBI Taxonomy" id="9483"/>
    <lineage>
        <taxon>Eukaryota</taxon>
        <taxon>Metazoa</taxon>
        <taxon>Chordata</taxon>
        <taxon>Craniata</taxon>
        <taxon>Vertebrata</taxon>
        <taxon>Euteleostomi</taxon>
        <taxon>Mammalia</taxon>
        <taxon>Eutheria</taxon>
        <taxon>Euarchontoglires</taxon>
        <taxon>Primates</taxon>
        <taxon>Haplorrhini</taxon>
        <taxon>Platyrrhini</taxon>
        <taxon>Cebidae</taxon>
        <taxon>Callitrichinae</taxon>
        <taxon>Callithrix</taxon>
        <taxon>Callithrix</taxon>
    </lineage>
</organism>
<evidence type="ECO:0000256" key="7">
    <source>
        <dbReference type="ARBA" id="ARBA00022490"/>
    </source>
</evidence>
<dbReference type="PROSITE" id="PS50222">
    <property type="entry name" value="EF_HAND_2"/>
    <property type="match status" value="1"/>
</dbReference>
<evidence type="ECO:0000259" key="17">
    <source>
        <dbReference type="PROSITE" id="PS50222"/>
    </source>
</evidence>
<dbReference type="GO" id="GO:0005509">
    <property type="term" value="F:calcium ion binding"/>
    <property type="evidence" value="ECO:0007669"/>
    <property type="project" value="InterPro"/>
</dbReference>
<protein>
    <recommendedName>
        <fullName evidence="14">Kv channel-interacting protein 4</fullName>
    </recommendedName>
</protein>
<dbReference type="GeneTree" id="ENSGT00940000158985"/>
<keyword evidence="11" id="KW-0406">Ion transport</keyword>
<dbReference type="InterPro" id="IPR002048">
    <property type="entry name" value="EF_hand_dom"/>
</dbReference>